<organism evidence="2 3">
    <name type="scientific">Paspalum notatum var. saurae</name>
    <dbReference type="NCBI Taxonomy" id="547442"/>
    <lineage>
        <taxon>Eukaryota</taxon>
        <taxon>Viridiplantae</taxon>
        <taxon>Streptophyta</taxon>
        <taxon>Embryophyta</taxon>
        <taxon>Tracheophyta</taxon>
        <taxon>Spermatophyta</taxon>
        <taxon>Magnoliopsida</taxon>
        <taxon>Liliopsida</taxon>
        <taxon>Poales</taxon>
        <taxon>Poaceae</taxon>
        <taxon>PACMAD clade</taxon>
        <taxon>Panicoideae</taxon>
        <taxon>Andropogonodae</taxon>
        <taxon>Paspaleae</taxon>
        <taxon>Paspalinae</taxon>
        <taxon>Paspalum</taxon>
    </lineage>
</organism>
<feature type="region of interest" description="Disordered" evidence="1">
    <location>
        <begin position="1"/>
        <end position="25"/>
    </location>
</feature>
<evidence type="ECO:0000313" key="2">
    <source>
        <dbReference type="EMBL" id="WVZ55104.1"/>
    </source>
</evidence>
<gene>
    <name evidence="2" type="ORF">U9M48_005812</name>
</gene>
<feature type="compositionally biased region" description="Gly residues" evidence="1">
    <location>
        <begin position="1"/>
        <end position="11"/>
    </location>
</feature>
<feature type="non-terminal residue" evidence="2">
    <location>
        <position position="1"/>
    </location>
</feature>
<dbReference type="EMBL" id="CP144746">
    <property type="protein sequence ID" value="WVZ55104.1"/>
    <property type="molecule type" value="Genomic_DNA"/>
</dbReference>
<proteinExistence type="predicted"/>
<accession>A0AAQ3PT10</accession>
<protein>
    <submittedName>
        <fullName evidence="2">Uncharacterized protein</fullName>
    </submittedName>
</protein>
<dbReference type="AlphaFoldDB" id="A0AAQ3PT10"/>
<evidence type="ECO:0000256" key="1">
    <source>
        <dbReference type="SAM" id="MobiDB-lite"/>
    </source>
</evidence>
<evidence type="ECO:0000313" key="3">
    <source>
        <dbReference type="Proteomes" id="UP001341281"/>
    </source>
</evidence>
<keyword evidence="3" id="KW-1185">Reference proteome</keyword>
<name>A0AAQ3PT10_PASNO</name>
<reference evidence="2 3" key="1">
    <citation type="submission" date="2024-02" db="EMBL/GenBank/DDBJ databases">
        <title>High-quality chromosome-scale genome assembly of Pensacola bahiagrass (Paspalum notatum Flugge var. saurae).</title>
        <authorList>
            <person name="Vega J.M."/>
            <person name="Podio M."/>
            <person name="Orjuela J."/>
            <person name="Siena L.A."/>
            <person name="Pessino S.C."/>
            <person name="Combes M.C."/>
            <person name="Mariac C."/>
            <person name="Albertini E."/>
            <person name="Pupilli F."/>
            <person name="Ortiz J.P.A."/>
            <person name="Leblanc O."/>
        </authorList>
    </citation>
    <scope>NUCLEOTIDE SEQUENCE [LARGE SCALE GENOMIC DNA]</scope>
    <source>
        <strain evidence="2">R1</strain>
        <tissue evidence="2">Leaf</tissue>
    </source>
</reference>
<dbReference type="Proteomes" id="UP001341281">
    <property type="component" value="Chromosome 02"/>
</dbReference>
<sequence>KKRLCCGGGWPGPTAHGPRTPGPLVHPVGPATFNRAPTPRCTAPGAPAHPPLLPPRPRSACCCRVHCTLSPFPIPSLLPLLDATTTHPNQTLVGALPSARRPLIGRIPHPEGTAFGFRPADRCQPPREAAQARGRSDLCFGLGDCASPLQG</sequence>